<keyword evidence="2" id="KW-1185">Reference proteome</keyword>
<proteinExistence type="predicted"/>
<reference evidence="1" key="1">
    <citation type="journal article" date="2023" name="Mol. Phylogenet. Evol.">
        <title>Genome-scale phylogeny and comparative genomics of the fungal order Sordariales.</title>
        <authorList>
            <person name="Hensen N."/>
            <person name="Bonometti L."/>
            <person name="Westerberg I."/>
            <person name="Brannstrom I.O."/>
            <person name="Guillou S."/>
            <person name="Cros-Aarteil S."/>
            <person name="Calhoun S."/>
            <person name="Haridas S."/>
            <person name="Kuo A."/>
            <person name="Mondo S."/>
            <person name="Pangilinan J."/>
            <person name="Riley R."/>
            <person name="LaButti K."/>
            <person name="Andreopoulos B."/>
            <person name="Lipzen A."/>
            <person name="Chen C."/>
            <person name="Yan M."/>
            <person name="Daum C."/>
            <person name="Ng V."/>
            <person name="Clum A."/>
            <person name="Steindorff A."/>
            <person name="Ohm R.A."/>
            <person name="Martin F."/>
            <person name="Silar P."/>
            <person name="Natvig D.O."/>
            <person name="Lalanne C."/>
            <person name="Gautier V."/>
            <person name="Ament-Velasquez S.L."/>
            <person name="Kruys A."/>
            <person name="Hutchinson M.I."/>
            <person name="Powell A.J."/>
            <person name="Barry K."/>
            <person name="Miller A.N."/>
            <person name="Grigoriev I.V."/>
            <person name="Debuchy R."/>
            <person name="Gladieux P."/>
            <person name="Hiltunen Thoren M."/>
            <person name="Johannesson H."/>
        </authorList>
    </citation>
    <scope>NUCLEOTIDE SEQUENCE</scope>
    <source>
        <strain evidence="1">CBS 990.96</strain>
    </source>
</reference>
<evidence type="ECO:0000313" key="1">
    <source>
        <dbReference type="EMBL" id="KAK4220441.1"/>
    </source>
</evidence>
<accession>A0AAN6YLY0</accession>
<reference evidence="1" key="2">
    <citation type="submission" date="2023-05" db="EMBL/GenBank/DDBJ databases">
        <authorList>
            <consortium name="Lawrence Berkeley National Laboratory"/>
            <person name="Steindorff A."/>
            <person name="Hensen N."/>
            <person name="Bonometti L."/>
            <person name="Westerberg I."/>
            <person name="Brannstrom I.O."/>
            <person name="Guillou S."/>
            <person name="Cros-Aarteil S."/>
            <person name="Calhoun S."/>
            <person name="Haridas S."/>
            <person name="Kuo A."/>
            <person name="Mondo S."/>
            <person name="Pangilinan J."/>
            <person name="Riley R."/>
            <person name="Labutti K."/>
            <person name="Andreopoulos B."/>
            <person name="Lipzen A."/>
            <person name="Chen C."/>
            <person name="Yanf M."/>
            <person name="Daum C."/>
            <person name="Ng V."/>
            <person name="Clum A."/>
            <person name="Ohm R."/>
            <person name="Martin F."/>
            <person name="Silar P."/>
            <person name="Natvig D."/>
            <person name="Lalanne C."/>
            <person name="Gautier V."/>
            <person name="Ament-Velasquez S.L."/>
            <person name="Kruys A."/>
            <person name="Hutchinson M.I."/>
            <person name="Powell A.J."/>
            <person name="Barry K."/>
            <person name="Miller A.N."/>
            <person name="Grigoriev I.V."/>
            <person name="Debuchy R."/>
            <person name="Gladieux P."/>
            <person name="Thoren M.H."/>
            <person name="Johannesson H."/>
        </authorList>
    </citation>
    <scope>NUCLEOTIDE SEQUENCE</scope>
    <source>
        <strain evidence="1">CBS 990.96</strain>
    </source>
</reference>
<dbReference type="AlphaFoldDB" id="A0AAN6YLY0"/>
<sequence>MVPRNSSGTNLAELQTSPNIHHFANKSSQSVLDPYTMSGIEVTNLSKEEMLKAVREELGKTFTQEDRSELQMDANHDDKNFVAVIVDFDGPSGLIIIDGVWLQTGPGKTENGKYLYITSDADVFGEDKPDVQYIRLK</sequence>
<gene>
    <name evidence="1" type="ORF">QBC38DRAFT_404891</name>
</gene>
<comment type="caution">
    <text evidence="1">The sequence shown here is derived from an EMBL/GenBank/DDBJ whole genome shotgun (WGS) entry which is preliminary data.</text>
</comment>
<dbReference type="Proteomes" id="UP001301958">
    <property type="component" value="Unassembled WGS sequence"/>
</dbReference>
<name>A0AAN6YLY0_9PEZI</name>
<organism evidence="1 2">
    <name type="scientific">Podospora fimiseda</name>
    <dbReference type="NCBI Taxonomy" id="252190"/>
    <lineage>
        <taxon>Eukaryota</taxon>
        <taxon>Fungi</taxon>
        <taxon>Dikarya</taxon>
        <taxon>Ascomycota</taxon>
        <taxon>Pezizomycotina</taxon>
        <taxon>Sordariomycetes</taxon>
        <taxon>Sordariomycetidae</taxon>
        <taxon>Sordariales</taxon>
        <taxon>Podosporaceae</taxon>
        <taxon>Podospora</taxon>
    </lineage>
</organism>
<evidence type="ECO:0000313" key="2">
    <source>
        <dbReference type="Proteomes" id="UP001301958"/>
    </source>
</evidence>
<protein>
    <submittedName>
        <fullName evidence="1">Uncharacterized protein</fullName>
    </submittedName>
</protein>
<dbReference type="EMBL" id="MU865809">
    <property type="protein sequence ID" value="KAK4220441.1"/>
    <property type="molecule type" value="Genomic_DNA"/>
</dbReference>